<dbReference type="InterPro" id="IPR025110">
    <property type="entry name" value="AMP-bd_C"/>
</dbReference>
<dbReference type="Pfam" id="PF13193">
    <property type="entry name" value="AMP-binding_C"/>
    <property type="match status" value="1"/>
</dbReference>
<dbReference type="InterPro" id="IPR045851">
    <property type="entry name" value="AMP-bd_C_sf"/>
</dbReference>
<dbReference type="PROSITE" id="PS00455">
    <property type="entry name" value="AMP_BINDING"/>
    <property type="match status" value="1"/>
</dbReference>
<proteinExistence type="inferred from homology"/>
<evidence type="ECO:0000313" key="5">
    <source>
        <dbReference type="EMBL" id="NKY26423.1"/>
    </source>
</evidence>
<gene>
    <name evidence="5" type="ORF">HGB38_09350</name>
</gene>
<dbReference type="GO" id="GO:0006631">
    <property type="term" value="P:fatty acid metabolic process"/>
    <property type="evidence" value="ECO:0007669"/>
    <property type="project" value="TreeGrafter"/>
</dbReference>
<dbReference type="GO" id="GO:0031956">
    <property type="term" value="F:medium-chain fatty acid-CoA ligase activity"/>
    <property type="evidence" value="ECO:0007669"/>
    <property type="project" value="TreeGrafter"/>
</dbReference>
<evidence type="ECO:0000313" key="6">
    <source>
        <dbReference type="Proteomes" id="UP000540698"/>
    </source>
</evidence>
<evidence type="ECO:0000256" key="1">
    <source>
        <dbReference type="ARBA" id="ARBA00006432"/>
    </source>
</evidence>
<reference evidence="5 6" key="1">
    <citation type="submission" date="2020-04" db="EMBL/GenBank/DDBJ databases">
        <title>MicrobeNet Type strains.</title>
        <authorList>
            <person name="Nicholson A.C."/>
        </authorList>
    </citation>
    <scope>NUCLEOTIDE SEQUENCE [LARGE SCALE GENOMIC DNA]</scope>
    <source>
        <strain evidence="5 6">DSM 44956</strain>
    </source>
</reference>
<comment type="caution">
    <text evidence="5">The sequence shown here is derived from an EMBL/GenBank/DDBJ whole genome shotgun (WGS) entry which is preliminary data.</text>
</comment>
<dbReference type="PANTHER" id="PTHR43201">
    <property type="entry name" value="ACYL-COA SYNTHETASE"/>
    <property type="match status" value="1"/>
</dbReference>
<dbReference type="PANTHER" id="PTHR43201:SF5">
    <property type="entry name" value="MEDIUM-CHAIN ACYL-COA LIGASE ACSF2, MITOCHONDRIAL"/>
    <property type="match status" value="1"/>
</dbReference>
<dbReference type="FunFam" id="3.40.50.12780:FF:000003">
    <property type="entry name" value="Long-chain-fatty-acid--CoA ligase FadD"/>
    <property type="match status" value="1"/>
</dbReference>
<evidence type="ECO:0000259" key="4">
    <source>
        <dbReference type="Pfam" id="PF13193"/>
    </source>
</evidence>
<dbReference type="FunFam" id="3.30.300.30:FF:000008">
    <property type="entry name" value="2,3-dihydroxybenzoate-AMP ligase"/>
    <property type="match status" value="1"/>
</dbReference>
<dbReference type="Proteomes" id="UP000540698">
    <property type="component" value="Unassembled WGS sequence"/>
</dbReference>
<dbReference type="Gene3D" id="3.40.50.12780">
    <property type="entry name" value="N-terminal domain of ligase-like"/>
    <property type="match status" value="1"/>
</dbReference>
<organism evidence="5 6">
    <name type="scientific">Nocardia gamkensis</name>
    <dbReference type="NCBI Taxonomy" id="352869"/>
    <lineage>
        <taxon>Bacteria</taxon>
        <taxon>Bacillati</taxon>
        <taxon>Actinomycetota</taxon>
        <taxon>Actinomycetes</taxon>
        <taxon>Mycobacteriales</taxon>
        <taxon>Nocardiaceae</taxon>
        <taxon>Nocardia</taxon>
    </lineage>
</organism>
<dbReference type="RefSeq" id="WP_062969829.1">
    <property type="nucleotide sequence ID" value="NZ_JAAXOS010000004.1"/>
</dbReference>
<evidence type="ECO:0000256" key="2">
    <source>
        <dbReference type="ARBA" id="ARBA00022598"/>
    </source>
</evidence>
<name>A0A7X6R2K8_9NOCA</name>
<keyword evidence="6" id="KW-1185">Reference proteome</keyword>
<dbReference type="InterPro" id="IPR000873">
    <property type="entry name" value="AMP-dep_synth/lig_dom"/>
</dbReference>
<dbReference type="InterPro" id="IPR020845">
    <property type="entry name" value="AMP-binding_CS"/>
</dbReference>
<dbReference type="Pfam" id="PF00501">
    <property type="entry name" value="AMP-binding"/>
    <property type="match status" value="1"/>
</dbReference>
<feature type="domain" description="AMP-binding enzyme C-terminal" evidence="4">
    <location>
        <begin position="448"/>
        <end position="524"/>
    </location>
</feature>
<sequence>MTQAPLPSYASGVSDVPLLGDTIGGNLDRTVAAFPDREALVDRPTGRRWTYRALGAAVDALACGLAGRGIGKGDRVGIWAPNCAEWFIVQYATAKIGAILVNINPAYRTSELEYVLRQAGVRMLLAAERFKSSDYVAMIEQVRPNCPEPAQVLVLGTPEWDALARTEVDAERLATLGALLSADDPINIQYTSGTTGFPKGATLSHHNILNNGYFVGELCGYTEHDRICVPTPFYHCFGMVMGNLASTSHGAAVVIPAPSFDPKATLAAVEAERCTSLYGVPTMFIDMLAELDSATVELSTLRTGIMAGSPCPVEVMKRVIDRMGMREVCICYGMTETSPVSTQTRRDDGIDRRTATVGRAGPHLEVKIVDPATGLTVPRGEPGELCTRGYSVMLGYWNDPDKTAEAIDAARWMHTGDIGVMDDQGYLAITGRIKDMVIRGGENVYPREIEEFLYTHPDILDAQVIGVPDPKYGEELMAWIRMREGAPPLDAAAVREFATGKLAHFKIPRYVHVVEEFPMTVTGKVRKAEMREIAPAILASSKEAP</sequence>
<comment type="similarity">
    <text evidence="1">Belongs to the ATP-dependent AMP-binding enzyme family.</text>
</comment>
<feature type="domain" description="AMP-dependent synthetase/ligase" evidence="3">
    <location>
        <begin position="28"/>
        <end position="397"/>
    </location>
</feature>
<dbReference type="InterPro" id="IPR042099">
    <property type="entry name" value="ANL_N_sf"/>
</dbReference>
<dbReference type="CDD" id="cd05917">
    <property type="entry name" value="FACL_like_2"/>
    <property type="match status" value="1"/>
</dbReference>
<dbReference type="SUPFAM" id="SSF56801">
    <property type="entry name" value="Acetyl-CoA synthetase-like"/>
    <property type="match status" value="1"/>
</dbReference>
<accession>A0A7X6R2K8</accession>
<evidence type="ECO:0000259" key="3">
    <source>
        <dbReference type="Pfam" id="PF00501"/>
    </source>
</evidence>
<dbReference type="EMBL" id="JAAXOS010000004">
    <property type="protein sequence ID" value="NKY26423.1"/>
    <property type="molecule type" value="Genomic_DNA"/>
</dbReference>
<dbReference type="Gene3D" id="3.30.300.30">
    <property type="match status" value="1"/>
</dbReference>
<protein>
    <submittedName>
        <fullName evidence="5">AMP-binding protein</fullName>
    </submittedName>
</protein>
<keyword evidence="2" id="KW-0436">Ligase</keyword>
<dbReference type="AlphaFoldDB" id="A0A7X6R2K8"/>